<evidence type="ECO:0000256" key="3">
    <source>
        <dbReference type="ARBA" id="ARBA00023204"/>
    </source>
</evidence>
<dbReference type="Proteomes" id="UP000747110">
    <property type="component" value="Unassembled WGS sequence"/>
</dbReference>
<dbReference type="AlphaFoldDB" id="A0A8J4FX72"/>
<dbReference type="EMBL" id="BNCP01000042">
    <property type="protein sequence ID" value="GIL87899.1"/>
    <property type="molecule type" value="Genomic_DNA"/>
</dbReference>
<feature type="region of interest" description="Disordered" evidence="4">
    <location>
        <begin position="133"/>
        <end position="164"/>
    </location>
</feature>
<dbReference type="SMART" id="SM00478">
    <property type="entry name" value="ENDO3c"/>
    <property type="match status" value="1"/>
</dbReference>
<evidence type="ECO:0000256" key="2">
    <source>
        <dbReference type="ARBA" id="ARBA00022763"/>
    </source>
</evidence>
<dbReference type="SUPFAM" id="SSF48150">
    <property type="entry name" value="DNA-glycosylase"/>
    <property type="match status" value="1"/>
</dbReference>
<dbReference type="GO" id="GO:0008725">
    <property type="term" value="F:DNA-3-methyladenine glycosylase activity"/>
    <property type="evidence" value="ECO:0007669"/>
    <property type="project" value="TreeGrafter"/>
</dbReference>
<reference evidence="6" key="1">
    <citation type="journal article" date="2021" name="Proc. Natl. Acad. Sci. U.S.A.">
        <title>Three genomes in the algal genus Volvox reveal the fate of a haploid sex-determining region after a transition to homothallism.</title>
        <authorList>
            <person name="Yamamoto K."/>
            <person name="Hamaji T."/>
            <person name="Kawai-Toyooka H."/>
            <person name="Matsuzaki R."/>
            <person name="Takahashi F."/>
            <person name="Nishimura Y."/>
            <person name="Kawachi M."/>
            <person name="Noguchi H."/>
            <person name="Minakuchi Y."/>
            <person name="Umen J.G."/>
            <person name="Toyoda A."/>
            <person name="Nozaki H."/>
        </authorList>
    </citation>
    <scope>NUCLEOTIDE SEQUENCE</scope>
    <source>
        <strain evidence="7">NIES-3785</strain>
        <strain evidence="6">NIES-3786</strain>
    </source>
</reference>
<feature type="region of interest" description="Disordered" evidence="4">
    <location>
        <begin position="394"/>
        <end position="416"/>
    </location>
</feature>
<dbReference type="GO" id="GO:0032993">
    <property type="term" value="C:protein-DNA complex"/>
    <property type="evidence" value="ECO:0007669"/>
    <property type="project" value="TreeGrafter"/>
</dbReference>
<dbReference type="InterPro" id="IPR051912">
    <property type="entry name" value="Alkylbase_DNA_Glycosylase/TA"/>
</dbReference>
<dbReference type="PANTHER" id="PTHR43003">
    <property type="entry name" value="DNA-3-METHYLADENINE GLYCOSYLASE"/>
    <property type="match status" value="1"/>
</dbReference>
<dbReference type="GO" id="GO:0006285">
    <property type="term" value="P:base-excision repair, AP site formation"/>
    <property type="evidence" value="ECO:0007669"/>
    <property type="project" value="TreeGrafter"/>
</dbReference>
<evidence type="ECO:0000256" key="1">
    <source>
        <dbReference type="ARBA" id="ARBA00010817"/>
    </source>
</evidence>
<feature type="region of interest" description="Disordered" evidence="4">
    <location>
        <begin position="1"/>
        <end position="46"/>
    </location>
</feature>
<sequence>MDDSTPPIGTPPSPNKHLSSMPPNPGTGVTSHEIGMQATGPLTAPPRLLRRAAKRTRRAAATSPVNLLSRRLETIESISSLQGGGKASDGDAVMGGEICPQHTGSPKGASGAQDVAEVEDSLVLVPAGVTPTTTDLTASTPTATPLATPTPITATAPTPTTPIAITIPTTPIAITTTTTVSAGASQEISPPKRVISQKRQRRTGSSSSSSPPSSSSPSSSSSSDAAGRRHCTAQMAAEGDTSALTPNGSTVALIGAQHQGSVVTQIGAAATGPPAVQPSQLAATATATAATAAAASVLRCVSDLELAVSHLRTRDAKLLPLIEAHGLPYPLVASTATPTAATAATGKAAAAAEGHEDHSLGCGKGRGDVRHPSAADCGGSADAVATLPAAGVAPGGETATVAPSGSSGSSAGGPWDGTRGGGSVFAALARSVVYQQLATNAASAIWARVLSVCQAVRGDLLTPSQVLAAPGEQLRAAGLSGRKLEYLVGLAEAFAARAGWEERLAATSSLEHLVSELTPLRGVGTWTVHMLAMFHLGLADVLPSGDLGVRRGLQLLHGLSQLPTPNQVEALTEAWRPFRSVGSWYMWRLAQPPPKAAAASGGTKSSSSRKAASRKDEDKKEKKRRKAAAC</sequence>
<dbReference type="CDD" id="cd00056">
    <property type="entry name" value="ENDO3c"/>
    <property type="match status" value="1"/>
</dbReference>
<feature type="compositionally biased region" description="Low complexity" evidence="4">
    <location>
        <begin position="205"/>
        <end position="223"/>
    </location>
</feature>
<evidence type="ECO:0000313" key="6">
    <source>
        <dbReference type="EMBL" id="GIL87899.1"/>
    </source>
</evidence>
<comment type="caution">
    <text evidence="6">The sequence shown here is derived from an EMBL/GenBank/DDBJ whole genome shotgun (WGS) entry which is preliminary data.</text>
</comment>
<evidence type="ECO:0000313" key="8">
    <source>
        <dbReference type="Proteomes" id="UP000747110"/>
    </source>
</evidence>
<dbReference type="GO" id="GO:0032131">
    <property type="term" value="F:alkylated DNA binding"/>
    <property type="evidence" value="ECO:0007669"/>
    <property type="project" value="TreeGrafter"/>
</dbReference>
<keyword evidence="8" id="KW-1185">Reference proteome</keyword>
<feature type="compositionally biased region" description="Low complexity" evidence="4">
    <location>
        <begin position="596"/>
        <end position="610"/>
    </location>
</feature>
<dbReference type="OrthoDB" id="415889at2759"/>
<dbReference type="GO" id="GO:0043916">
    <property type="term" value="F:DNA-7-methylguanine glycosylase activity"/>
    <property type="evidence" value="ECO:0007669"/>
    <property type="project" value="TreeGrafter"/>
</dbReference>
<dbReference type="Proteomes" id="UP000722791">
    <property type="component" value="Unassembled WGS sequence"/>
</dbReference>
<dbReference type="FunFam" id="1.10.340.30:FF:000004">
    <property type="entry name" value="DNA-3-methyladenine glycosylase II"/>
    <property type="match status" value="1"/>
</dbReference>
<evidence type="ECO:0000313" key="7">
    <source>
        <dbReference type="EMBL" id="GIM01495.1"/>
    </source>
</evidence>
<gene>
    <name evidence="6" type="ORF">Vretifemale_15944</name>
    <name evidence="7" type="ORF">Vretimale_6295</name>
</gene>
<name>A0A8J4FX72_9CHLO</name>
<evidence type="ECO:0000259" key="5">
    <source>
        <dbReference type="SMART" id="SM00478"/>
    </source>
</evidence>
<feature type="domain" description="HhH-GPD" evidence="5">
    <location>
        <begin position="433"/>
        <end position="591"/>
    </location>
</feature>
<dbReference type="EMBL" id="BNCQ01000009">
    <property type="protein sequence ID" value="GIM01495.1"/>
    <property type="molecule type" value="Genomic_DNA"/>
</dbReference>
<evidence type="ECO:0000256" key="4">
    <source>
        <dbReference type="SAM" id="MobiDB-lite"/>
    </source>
</evidence>
<dbReference type="GO" id="GO:0005634">
    <property type="term" value="C:nucleus"/>
    <property type="evidence" value="ECO:0007669"/>
    <property type="project" value="TreeGrafter"/>
</dbReference>
<feature type="region of interest" description="Disordered" evidence="4">
    <location>
        <begin position="594"/>
        <end position="630"/>
    </location>
</feature>
<dbReference type="GO" id="GO:0006307">
    <property type="term" value="P:DNA alkylation repair"/>
    <property type="evidence" value="ECO:0007669"/>
    <property type="project" value="TreeGrafter"/>
</dbReference>
<accession>A0A8J4FX72</accession>
<organism evidence="6 8">
    <name type="scientific">Volvox reticuliferus</name>
    <dbReference type="NCBI Taxonomy" id="1737510"/>
    <lineage>
        <taxon>Eukaryota</taxon>
        <taxon>Viridiplantae</taxon>
        <taxon>Chlorophyta</taxon>
        <taxon>core chlorophytes</taxon>
        <taxon>Chlorophyceae</taxon>
        <taxon>CS clade</taxon>
        <taxon>Chlamydomonadales</taxon>
        <taxon>Volvocaceae</taxon>
        <taxon>Volvox</taxon>
    </lineage>
</organism>
<feature type="region of interest" description="Disordered" evidence="4">
    <location>
        <begin position="179"/>
        <end position="232"/>
    </location>
</feature>
<keyword evidence="2" id="KW-0227">DNA damage</keyword>
<keyword evidence="3" id="KW-0234">DNA repair</keyword>
<proteinExistence type="inferred from homology"/>
<dbReference type="Gene3D" id="1.10.340.30">
    <property type="entry name" value="Hypothetical protein, domain 2"/>
    <property type="match status" value="1"/>
</dbReference>
<dbReference type="PANTHER" id="PTHR43003:SF5">
    <property type="entry name" value="DNA-3-METHYLADENINE GLYCOSYLASE"/>
    <property type="match status" value="1"/>
</dbReference>
<dbReference type="Pfam" id="PF00730">
    <property type="entry name" value="HhH-GPD"/>
    <property type="match status" value="1"/>
</dbReference>
<dbReference type="InterPro" id="IPR003265">
    <property type="entry name" value="HhH-GPD_domain"/>
</dbReference>
<dbReference type="Gene3D" id="1.10.1670.40">
    <property type="match status" value="1"/>
</dbReference>
<feature type="compositionally biased region" description="Basic residues" evidence="4">
    <location>
        <begin position="621"/>
        <end position="630"/>
    </location>
</feature>
<dbReference type="InterPro" id="IPR011257">
    <property type="entry name" value="DNA_glycosylase"/>
</dbReference>
<comment type="similarity">
    <text evidence="1">Belongs to the alkylbase DNA glycosidase AlkA family.</text>
</comment>
<protein>
    <recommendedName>
        <fullName evidence="5">HhH-GPD domain-containing protein</fullName>
    </recommendedName>
</protein>